<evidence type="ECO:0000313" key="2">
    <source>
        <dbReference type="Proteomes" id="UP001064048"/>
    </source>
</evidence>
<reference evidence="1 2" key="1">
    <citation type="journal article" date="2022" name="Genome Biol. Evol.">
        <title>The Spruce Budworm Genome: Reconstructing the Evolutionary History of Antifreeze Proteins.</title>
        <authorList>
            <person name="Beliveau C."/>
            <person name="Gagne P."/>
            <person name="Picq S."/>
            <person name="Vernygora O."/>
            <person name="Keeling C.I."/>
            <person name="Pinkney K."/>
            <person name="Doucet D."/>
            <person name="Wen F."/>
            <person name="Johnston J.S."/>
            <person name="Maaroufi H."/>
            <person name="Boyle B."/>
            <person name="Laroche J."/>
            <person name="Dewar K."/>
            <person name="Juretic N."/>
            <person name="Blackburn G."/>
            <person name="Nisole A."/>
            <person name="Brunet B."/>
            <person name="Brandao M."/>
            <person name="Lumley L."/>
            <person name="Duan J."/>
            <person name="Quan G."/>
            <person name="Lucarotti C.J."/>
            <person name="Roe A.D."/>
            <person name="Sperling F.A.H."/>
            <person name="Levesque R.C."/>
            <person name="Cusson M."/>
        </authorList>
    </citation>
    <scope>NUCLEOTIDE SEQUENCE [LARGE SCALE GENOMIC DNA]</scope>
    <source>
        <strain evidence="1">Glfc:IPQL:Cfum</strain>
    </source>
</reference>
<protein>
    <submittedName>
        <fullName evidence="1">Uncharacterized protein</fullName>
    </submittedName>
</protein>
<evidence type="ECO:0000313" key="1">
    <source>
        <dbReference type="EMBL" id="KAI8436045.1"/>
    </source>
</evidence>
<name>A0ACC0KIB8_CHOFU</name>
<accession>A0ACC0KIB8</accession>
<dbReference type="Proteomes" id="UP001064048">
    <property type="component" value="Chromosome 6"/>
</dbReference>
<gene>
    <name evidence="1" type="ORF">MSG28_004172</name>
</gene>
<comment type="caution">
    <text evidence="1">The sequence shown here is derived from an EMBL/GenBank/DDBJ whole genome shotgun (WGS) entry which is preliminary data.</text>
</comment>
<sequence length="1162" mass="131817">MSKNYVTSLRGEAYFTPTGKLHIKDEPVTPIEEDFGEQYHLDDSIKAEYGGMRKSLSMNDIASLTTDLMKLGYQEHSTEHSTEHRHRRITGTGDLAQSKTKYVSMAEAIYHYHRDTPNRFHSSRPQVFRSNAPAGPSGLTRPQSPMLRCKARSRPVHILSQKEKEELEAEEARMFKIKANPIPKSVIEGCRNLPEVPKKMPTVPEPFNLTEVHKKINHSPVHVQAFKARPAPKHILEKPQVCPKQPIHVTKPVSPKFQYKPQHLEKPKVNSAKKQKPIEKPVRHGPIMPKPFSFEKRDEELKRRHEERIKQQLEEERKQASQFKAQPLPGAVKKRMQVTSNKCGSSTASSENKENRVKFEARPPIVLYKEPFKPVLKPVQLVKPTPFNLNTEKRAVEREIYDKTLKCKEEEQERLRQQKEKEMLEAQERENAKLRAKLQKRPGKSAEELQEEEELQLALALSQSEAEHKEKERRSRSHIAPDPTPHPTVSPTPSSVSASPEHGAPANAELSRYLDRSYWEQRLTRDTNAPTAPAGTAPSETSDDYVKPTTSKTQEDDKEDKEIDEFVETLKSQVEIFVNRMKSNSSRGRSIANDTSVQSLFMNITAMHSQLLRYIQQQDDKRVYLESLQDKINQIRDSRAALDTLRAEHTARLAAAAEAAERQRQMQMAAKLQAMRKKKHEYLQYQRQLALQRVQEQEREMQMRQEQQKHQYMMSAGSGYYMPGVSMPQYPPTFPNQQPIYATPQFHPQMMPQATTEGPVSLPGQPQMSQANIPMSVNQMGALAQSMPQLTNSYAMTTSGMAISQAPISTQPSMNPQNIRSTLSQHMPMQQQMMMHQMRMSQPGVHQMMQQGVNSMPGQNMPQLNGQGQLPKQNLPNQPQPPTSMMGAMSIGQPNIGQPQMTQANAMLGMQMQNMRMPIMQGQNPQAVSSYQLNQQNNQQPHQQPNMQQQSQMPGQPMSLPGQQIMPQAQNQSMPQGQIPNNSQNIPQMQQPHNQQMPQLAQQHNLPQGQPMAMPGQPMQPPGQPINMQGPQMLPQGQNIPQPGQHMMNQPMQMGQLGQQSQIMHGQIPQQMQMGQVPQQMPPQGQQQMPQGQQMQLPGQQMPQNQGQPMKMPSQNYSNGPSPAQPPPNQQPPAQPQTQPQQPQTPVKSEHNNNTAELISFD</sequence>
<dbReference type="EMBL" id="CM046106">
    <property type="protein sequence ID" value="KAI8436045.1"/>
    <property type="molecule type" value="Genomic_DNA"/>
</dbReference>
<organism evidence="1 2">
    <name type="scientific">Choristoneura fumiferana</name>
    <name type="common">Spruce budworm moth</name>
    <name type="synonym">Archips fumiferana</name>
    <dbReference type="NCBI Taxonomy" id="7141"/>
    <lineage>
        <taxon>Eukaryota</taxon>
        <taxon>Metazoa</taxon>
        <taxon>Ecdysozoa</taxon>
        <taxon>Arthropoda</taxon>
        <taxon>Hexapoda</taxon>
        <taxon>Insecta</taxon>
        <taxon>Pterygota</taxon>
        <taxon>Neoptera</taxon>
        <taxon>Endopterygota</taxon>
        <taxon>Lepidoptera</taxon>
        <taxon>Glossata</taxon>
        <taxon>Ditrysia</taxon>
        <taxon>Tortricoidea</taxon>
        <taxon>Tortricidae</taxon>
        <taxon>Tortricinae</taxon>
        <taxon>Choristoneura</taxon>
    </lineage>
</organism>
<keyword evidence="2" id="KW-1185">Reference proteome</keyword>
<proteinExistence type="predicted"/>